<dbReference type="STRING" id="356305.SAMN05421841_1103"/>
<keyword evidence="1" id="KW-0677">Repeat</keyword>
<dbReference type="EMBL" id="FOIU01000001">
    <property type="protein sequence ID" value="SEW11374.1"/>
    <property type="molecule type" value="Genomic_DNA"/>
</dbReference>
<gene>
    <name evidence="5" type="ORF">SAMN05421841_1103</name>
</gene>
<dbReference type="InterPro" id="IPR025375">
    <property type="entry name" value="DUF4365"/>
</dbReference>
<feature type="repeat" description="TPR" evidence="3">
    <location>
        <begin position="275"/>
        <end position="308"/>
    </location>
</feature>
<dbReference type="OrthoDB" id="1466206at2"/>
<dbReference type="Pfam" id="PF07719">
    <property type="entry name" value="TPR_2"/>
    <property type="match status" value="1"/>
</dbReference>
<proteinExistence type="predicted"/>
<protein>
    <submittedName>
        <fullName evidence="5">Tetratricopeptide repeat-containing protein</fullName>
    </submittedName>
</protein>
<evidence type="ECO:0000313" key="6">
    <source>
        <dbReference type="Proteomes" id="UP000199469"/>
    </source>
</evidence>
<keyword evidence="2 3" id="KW-0802">TPR repeat</keyword>
<feature type="repeat" description="TPR" evidence="3">
    <location>
        <begin position="309"/>
        <end position="342"/>
    </location>
</feature>
<dbReference type="Gene3D" id="1.25.40.10">
    <property type="entry name" value="Tetratricopeptide repeat domain"/>
    <property type="match status" value="2"/>
</dbReference>
<dbReference type="Proteomes" id="UP000199469">
    <property type="component" value="Unassembled WGS sequence"/>
</dbReference>
<dbReference type="SUPFAM" id="SSF48452">
    <property type="entry name" value="TPR-like"/>
    <property type="match status" value="1"/>
</dbReference>
<dbReference type="PANTHER" id="PTHR44943:SF4">
    <property type="entry name" value="TPR REPEAT-CONTAINING PROTEIN MJ0798"/>
    <property type="match status" value="1"/>
</dbReference>
<reference evidence="6" key="1">
    <citation type="submission" date="2016-10" db="EMBL/GenBank/DDBJ databases">
        <authorList>
            <person name="Varghese N."/>
            <person name="Submissions S."/>
        </authorList>
    </citation>
    <scope>NUCLEOTIDE SEQUENCE [LARGE SCALE GENOMIC DNA]</scope>
    <source>
        <strain evidence="6">DSM 17724</strain>
    </source>
</reference>
<dbReference type="RefSeq" id="WP_089791011.1">
    <property type="nucleotide sequence ID" value="NZ_FOIU01000001.1"/>
</dbReference>
<dbReference type="AlphaFoldDB" id="A0A1I0PAW6"/>
<dbReference type="InterPro" id="IPR019734">
    <property type="entry name" value="TPR_rpt"/>
</dbReference>
<dbReference type="InterPro" id="IPR011990">
    <property type="entry name" value="TPR-like_helical_dom_sf"/>
</dbReference>
<sequence>MKPLRHNNHILENLSNKFFNNSLPEDWFIDKPENDYGIDYITNIVVNNEVTGLNFSVQLKSKEIDTNKNTVNIQFKTSTLNFFRARLEPVMIIVYVKQDIEAYWQWFEDIEFNHEDLENKENIYLKVSKENKLTEINWNDIISKVQKHFGIKSLFESFTKLEYESLDKIEIIAWKNYLTQNFSDAIFYFKKALKIENLQDKASILHALSQSLYSMYNYEEALLYINQCLEIEESENLFLTKACILAEQGISTSNQHKLLDAKEIFRNILNTNNKFTYHYNYANTLSNLQEFEEAIKHYKLSLKLNPNYAEAWKNLGTAYYYLGNHEEELVCYDKALEINPNLVEALFSKGVTLLNIFKDYTSAKELMYKSIESGEESLIKNFPRGYYALSLVNYRLNNISEALKFIDKGLDAIPNDGYLINLKLDIIDSKINEKIIEESYLNKFFELLLRFEDIRAIYYITLINNYSDNQILQLLQKYIYIFRFITLDNLEDSKISLKENLSFLKYYSYYQEYRSKCSIFSYYEHLDYDQFKINESFLPLLELTFAFSYCEALDYILNNENSENKNVIKILHKELLKSINLINILIPLSHPTFSKEEKINILSQTIIEYKMILFREISRQHGFLCGSFGLTKIGVEDLMPEKFSDEIIESIIKVANSKLHLLSEK</sequence>
<feature type="repeat" description="TPR" evidence="3">
    <location>
        <begin position="383"/>
        <end position="416"/>
    </location>
</feature>
<evidence type="ECO:0000256" key="2">
    <source>
        <dbReference type="ARBA" id="ARBA00022803"/>
    </source>
</evidence>
<evidence type="ECO:0000256" key="3">
    <source>
        <dbReference type="PROSITE-ProRule" id="PRU00339"/>
    </source>
</evidence>
<dbReference type="SMART" id="SM00028">
    <property type="entry name" value="TPR"/>
    <property type="match status" value="5"/>
</dbReference>
<dbReference type="PROSITE" id="PS50005">
    <property type="entry name" value="TPR"/>
    <property type="match status" value="3"/>
</dbReference>
<dbReference type="InterPro" id="IPR051685">
    <property type="entry name" value="Ycf3/AcsC/BcsC/TPR_MFPF"/>
</dbReference>
<dbReference type="InterPro" id="IPR013105">
    <property type="entry name" value="TPR_2"/>
</dbReference>
<dbReference type="PANTHER" id="PTHR44943">
    <property type="entry name" value="CELLULOSE SYNTHASE OPERON PROTEIN C"/>
    <property type="match status" value="1"/>
</dbReference>
<feature type="domain" description="DUF4365" evidence="4">
    <location>
        <begin position="13"/>
        <end position="142"/>
    </location>
</feature>
<name>A0A1I0PAW6_9FLAO</name>
<evidence type="ECO:0000256" key="1">
    <source>
        <dbReference type="ARBA" id="ARBA00022737"/>
    </source>
</evidence>
<keyword evidence="6" id="KW-1185">Reference proteome</keyword>
<organism evidence="5 6">
    <name type="scientific">Chryseobacterium wanjuense</name>
    <dbReference type="NCBI Taxonomy" id="356305"/>
    <lineage>
        <taxon>Bacteria</taxon>
        <taxon>Pseudomonadati</taxon>
        <taxon>Bacteroidota</taxon>
        <taxon>Flavobacteriia</taxon>
        <taxon>Flavobacteriales</taxon>
        <taxon>Weeksellaceae</taxon>
        <taxon>Chryseobacterium group</taxon>
        <taxon>Chryseobacterium</taxon>
    </lineage>
</organism>
<dbReference type="PROSITE" id="PS50293">
    <property type="entry name" value="TPR_REGION"/>
    <property type="match status" value="1"/>
</dbReference>
<dbReference type="Pfam" id="PF14280">
    <property type="entry name" value="DUF4365"/>
    <property type="match status" value="1"/>
</dbReference>
<dbReference type="Pfam" id="PF00515">
    <property type="entry name" value="TPR_1"/>
    <property type="match status" value="1"/>
</dbReference>
<evidence type="ECO:0000313" key="5">
    <source>
        <dbReference type="EMBL" id="SEW11374.1"/>
    </source>
</evidence>
<accession>A0A1I0PAW6</accession>
<evidence type="ECO:0000259" key="4">
    <source>
        <dbReference type="Pfam" id="PF14280"/>
    </source>
</evidence>